<dbReference type="Pfam" id="PF00817">
    <property type="entry name" value="IMS"/>
    <property type="match status" value="1"/>
</dbReference>
<reference evidence="3" key="1">
    <citation type="journal article" date="2013" name="Nature">
        <title>Pan genome of the phytoplankton Emiliania underpins its global distribution.</title>
        <authorList>
            <person name="Read B.A."/>
            <person name="Kegel J."/>
            <person name="Klute M.J."/>
            <person name="Kuo A."/>
            <person name="Lefebvre S.C."/>
            <person name="Maumus F."/>
            <person name="Mayer C."/>
            <person name="Miller J."/>
            <person name="Monier A."/>
            <person name="Salamov A."/>
            <person name="Young J."/>
            <person name="Aguilar M."/>
            <person name="Claverie J.M."/>
            <person name="Frickenhaus S."/>
            <person name="Gonzalez K."/>
            <person name="Herman E.K."/>
            <person name="Lin Y.C."/>
            <person name="Napier J."/>
            <person name="Ogata H."/>
            <person name="Sarno A.F."/>
            <person name="Shmutz J."/>
            <person name="Schroeder D."/>
            <person name="de Vargas C."/>
            <person name="Verret F."/>
            <person name="von Dassow P."/>
            <person name="Valentin K."/>
            <person name="Van de Peer Y."/>
            <person name="Wheeler G."/>
            <person name="Dacks J.B."/>
            <person name="Delwiche C.F."/>
            <person name="Dyhrman S.T."/>
            <person name="Glockner G."/>
            <person name="John U."/>
            <person name="Richards T."/>
            <person name="Worden A.Z."/>
            <person name="Zhang X."/>
            <person name="Grigoriev I.V."/>
            <person name="Allen A.E."/>
            <person name="Bidle K."/>
            <person name="Borodovsky M."/>
            <person name="Bowler C."/>
            <person name="Brownlee C."/>
            <person name="Cock J.M."/>
            <person name="Elias M."/>
            <person name="Gladyshev V.N."/>
            <person name="Groth M."/>
            <person name="Guda C."/>
            <person name="Hadaegh A."/>
            <person name="Iglesias-Rodriguez M.D."/>
            <person name="Jenkins J."/>
            <person name="Jones B.M."/>
            <person name="Lawson T."/>
            <person name="Leese F."/>
            <person name="Lindquist E."/>
            <person name="Lobanov A."/>
            <person name="Lomsadze A."/>
            <person name="Malik S.B."/>
            <person name="Marsh M.E."/>
            <person name="Mackinder L."/>
            <person name="Mock T."/>
            <person name="Mueller-Roeber B."/>
            <person name="Pagarete A."/>
            <person name="Parker M."/>
            <person name="Probert I."/>
            <person name="Quesneville H."/>
            <person name="Raines C."/>
            <person name="Rensing S.A."/>
            <person name="Riano-Pachon D.M."/>
            <person name="Richier S."/>
            <person name="Rokitta S."/>
            <person name="Shiraiwa Y."/>
            <person name="Soanes D.M."/>
            <person name="van der Giezen M."/>
            <person name="Wahlund T.M."/>
            <person name="Williams B."/>
            <person name="Wilson W."/>
            <person name="Wolfe G."/>
            <person name="Wurch L.L."/>
        </authorList>
    </citation>
    <scope>NUCLEOTIDE SEQUENCE</scope>
</reference>
<dbReference type="STRING" id="2903.R1BRP4"/>
<dbReference type="Proteomes" id="UP000013827">
    <property type="component" value="Unassembled WGS sequence"/>
</dbReference>
<dbReference type="HOGENOM" id="CLU_012348_10_3_1"/>
<dbReference type="EnsemblProtists" id="EOD12798">
    <property type="protein sequence ID" value="EOD12798"/>
    <property type="gene ID" value="EMIHUDRAFT_247227"/>
</dbReference>
<dbReference type="PROSITE" id="PS50173">
    <property type="entry name" value="UMUC"/>
    <property type="match status" value="1"/>
</dbReference>
<dbReference type="SUPFAM" id="SSF56672">
    <property type="entry name" value="DNA/RNA polymerases"/>
    <property type="match status" value="1"/>
</dbReference>
<dbReference type="InterPro" id="IPR001126">
    <property type="entry name" value="UmuC"/>
</dbReference>
<dbReference type="GeneID" id="17258958"/>
<dbReference type="KEGG" id="ehx:EMIHUDRAFT_247227"/>
<proteinExistence type="predicted"/>
<dbReference type="eggNOG" id="KOG2095">
    <property type="taxonomic scope" value="Eukaryota"/>
</dbReference>
<dbReference type="Gene3D" id="3.40.1170.60">
    <property type="match status" value="1"/>
</dbReference>
<evidence type="ECO:0000259" key="1">
    <source>
        <dbReference type="PROSITE" id="PS50173"/>
    </source>
</evidence>
<name>A0A0D3ING3_EMIH1</name>
<accession>A0A0D3ING3</accession>
<dbReference type="InterPro" id="IPR043502">
    <property type="entry name" value="DNA/RNA_pol_sf"/>
</dbReference>
<keyword evidence="3" id="KW-1185">Reference proteome</keyword>
<dbReference type="RefSeq" id="XP_005765227.1">
    <property type="nucleotide sequence ID" value="XM_005765170.1"/>
</dbReference>
<evidence type="ECO:0000313" key="2">
    <source>
        <dbReference type="EnsemblProtists" id="EOD12798"/>
    </source>
</evidence>
<dbReference type="PaxDb" id="2903-EOD12798"/>
<sequence length="94" mass="10465">MKARAIVLLDLDYFYCQVEMLRNGLPAERPVAVTQKFLVVTCNYPARSSGVAKLMRTTEAVARCPDLRLIAGEDLTPYREASDEAMQALRAFGP</sequence>
<reference evidence="2" key="2">
    <citation type="submission" date="2024-10" db="UniProtKB">
        <authorList>
            <consortium name="EnsemblProtists"/>
        </authorList>
    </citation>
    <scope>IDENTIFICATION</scope>
</reference>
<dbReference type="AlphaFoldDB" id="A0A0D3ING3"/>
<dbReference type="PANTHER" id="PTHR46404">
    <property type="entry name" value="DNA POLYMERASE IOTA"/>
    <property type="match status" value="1"/>
</dbReference>
<organism evidence="2 3">
    <name type="scientific">Emiliania huxleyi (strain CCMP1516)</name>
    <dbReference type="NCBI Taxonomy" id="280463"/>
    <lineage>
        <taxon>Eukaryota</taxon>
        <taxon>Haptista</taxon>
        <taxon>Haptophyta</taxon>
        <taxon>Prymnesiophyceae</taxon>
        <taxon>Isochrysidales</taxon>
        <taxon>Noelaerhabdaceae</taxon>
        <taxon>Emiliania</taxon>
    </lineage>
</organism>
<evidence type="ECO:0000313" key="3">
    <source>
        <dbReference type="Proteomes" id="UP000013827"/>
    </source>
</evidence>
<dbReference type="PANTHER" id="PTHR46404:SF1">
    <property type="entry name" value="DNA POLYMERASE IOTA"/>
    <property type="match status" value="1"/>
</dbReference>
<feature type="domain" description="UmuC" evidence="1">
    <location>
        <begin position="6"/>
        <end position="94"/>
    </location>
</feature>
<dbReference type="GO" id="GO:0006281">
    <property type="term" value="P:DNA repair"/>
    <property type="evidence" value="ECO:0007669"/>
    <property type="project" value="InterPro"/>
</dbReference>
<protein>
    <recommendedName>
        <fullName evidence="1">UmuC domain-containing protein</fullName>
    </recommendedName>
</protein>